<comment type="caution">
    <text evidence="9">The sequence shown here is derived from an EMBL/GenBank/DDBJ whole genome shotgun (WGS) entry which is preliminary data.</text>
</comment>
<proteinExistence type="inferred from homology"/>
<dbReference type="GO" id="GO:0006508">
    <property type="term" value="P:proteolysis"/>
    <property type="evidence" value="ECO:0007669"/>
    <property type="project" value="UniProtKB-KW"/>
</dbReference>
<reference evidence="9" key="1">
    <citation type="submission" date="2018-11" db="EMBL/GenBank/DDBJ databases">
        <authorList>
            <person name="Alioto T."/>
            <person name="Alioto T."/>
        </authorList>
    </citation>
    <scope>NUCLEOTIDE SEQUENCE</scope>
</reference>
<gene>
    <name evidence="9" type="ORF">MGAL_10B067215</name>
</gene>
<keyword evidence="6 7" id="KW-0482">Metalloprotease</keyword>
<organism evidence="9 10">
    <name type="scientific">Mytilus galloprovincialis</name>
    <name type="common">Mediterranean mussel</name>
    <dbReference type="NCBI Taxonomy" id="29158"/>
    <lineage>
        <taxon>Eukaryota</taxon>
        <taxon>Metazoa</taxon>
        <taxon>Spiralia</taxon>
        <taxon>Lophotrochozoa</taxon>
        <taxon>Mollusca</taxon>
        <taxon>Bivalvia</taxon>
        <taxon>Autobranchia</taxon>
        <taxon>Pteriomorphia</taxon>
        <taxon>Mytilida</taxon>
        <taxon>Mytiloidea</taxon>
        <taxon>Mytilidae</taxon>
        <taxon>Mytilinae</taxon>
        <taxon>Mytilus</taxon>
    </lineage>
</organism>
<evidence type="ECO:0000313" key="9">
    <source>
        <dbReference type="EMBL" id="VDI52673.1"/>
    </source>
</evidence>
<dbReference type="Pfam" id="PF01432">
    <property type="entry name" value="Peptidase_M3"/>
    <property type="match status" value="1"/>
</dbReference>
<sequence>MSTNDRRKYYDKVGRRNTHTHNFAKKVRICMDLFEHYVEDVNIIEQLPQSLVYMMADYPEHYEKGPWQVELYDPIYSHFMSHCPCRITRWNIWYAKVNVSSQYHSEQFLNNNETISDVRAQRWGLANKLGYANFAEMVQHRTMAGGVNHVIEVLETIKTVAYPSAQQELATLQDYANNREFFQGELKVWDYAYYKTQREKDIVGSIADRTIPKTSANPKHPGKPWYDDACDQAIDDRKKSERWFNQHPTQDNLNIFVFFTLTHGGLAGKPNEHLGKNLSLG</sequence>
<dbReference type="GO" id="GO:0004222">
    <property type="term" value="F:metalloendopeptidase activity"/>
    <property type="evidence" value="ECO:0007669"/>
    <property type="project" value="InterPro"/>
</dbReference>
<evidence type="ECO:0000256" key="5">
    <source>
        <dbReference type="ARBA" id="ARBA00022833"/>
    </source>
</evidence>
<evidence type="ECO:0000256" key="1">
    <source>
        <dbReference type="ARBA" id="ARBA00006040"/>
    </source>
</evidence>
<dbReference type="EMBL" id="UYJE01007206">
    <property type="protein sequence ID" value="VDI52673.1"/>
    <property type="molecule type" value="Genomic_DNA"/>
</dbReference>
<evidence type="ECO:0000256" key="7">
    <source>
        <dbReference type="RuleBase" id="RU003435"/>
    </source>
</evidence>
<comment type="cofactor">
    <cofactor evidence="7">
        <name>Zn(2+)</name>
        <dbReference type="ChEBI" id="CHEBI:29105"/>
    </cofactor>
    <text evidence="7">Binds 1 zinc ion.</text>
</comment>
<dbReference type="PANTHER" id="PTHR11804">
    <property type="entry name" value="PROTEASE M3 THIMET OLIGOPEPTIDASE-RELATED"/>
    <property type="match status" value="1"/>
</dbReference>
<evidence type="ECO:0000313" key="10">
    <source>
        <dbReference type="Proteomes" id="UP000596742"/>
    </source>
</evidence>
<evidence type="ECO:0000256" key="6">
    <source>
        <dbReference type="ARBA" id="ARBA00023049"/>
    </source>
</evidence>
<evidence type="ECO:0000256" key="2">
    <source>
        <dbReference type="ARBA" id="ARBA00022670"/>
    </source>
</evidence>
<evidence type="ECO:0000256" key="3">
    <source>
        <dbReference type="ARBA" id="ARBA00022723"/>
    </source>
</evidence>
<keyword evidence="5 7" id="KW-0862">Zinc</keyword>
<dbReference type="PANTHER" id="PTHR11804:SF83">
    <property type="entry name" value="LD37516P"/>
    <property type="match status" value="1"/>
</dbReference>
<dbReference type="AlphaFoldDB" id="A0A8B6FN77"/>
<name>A0A8B6FN77_MYTGA</name>
<keyword evidence="3 7" id="KW-0479">Metal-binding</keyword>
<dbReference type="InterPro" id="IPR045090">
    <property type="entry name" value="Pept_M3A_M3B"/>
</dbReference>
<dbReference type="Proteomes" id="UP000596742">
    <property type="component" value="Unassembled WGS sequence"/>
</dbReference>
<dbReference type="InterPro" id="IPR001567">
    <property type="entry name" value="Pept_M3A_M3B_dom"/>
</dbReference>
<accession>A0A8B6FN77</accession>
<comment type="similarity">
    <text evidence="1 7">Belongs to the peptidase M3 family.</text>
</comment>
<keyword evidence="10" id="KW-1185">Reference proteome</keyword>
<protein>
    <recommendedName>
        <fullName evidence="8">Peptidase M3A/M3B catalytic domain-containing protein</fullName>
    </recommendedName>
</protein>
<dbReference type="InterPro" id="IPR024077">
    <property type="entry name" value="Neurolysin/TOP_dom2"/>
</dbReference>
<keyword evidence="2 7" id="KW-0645">Protease</keyword>
<dbReference type="SUPFAM" id="SSF55486">
    <property type="entry name" value="Metalloproteases ('zincins'), catalytic domain"/>
    <property type="match status" value="1"/>
</dbReference>
<dbReference type="Gene3D" id="1.10.1370.10">
    <property type="entry name" value="Neurolysin, domain 3"/>
    <property type="match status" value="1"/>
</dbReference>
<evidence type="ECO:0000259" key="8">
    <source>
        <dbReference type="Pfam" id="PF01432"/>
    </source>
</evidence>
<dbReference type="GO" id="GO:0046872">
    <property type="term" value="F:metal ion binding"/>
    <property type="evidence" value="ECO:0007669"/>
    <property type="project" value="UniProtKB-UniRule"/>
</dbReference>
<dbReference type="OrthoDB" id="534666at2759"/>
<keyword evidence="4 7" id="KW-0378">Hydrolase</keyword>
<evidence type="ECO:0000256" key="4">
    <source>
        <dbReference type="ARBA" id="ARBA00022801"/>
    </source>
</evidence>
<feature type="domain" description="Peptidase M3A/M3B catalytic" evidence="8">
    <location>
        <begin position="79"/>
        <end position="201"/>
    </location>
</feature>